<dbReference type="Gene3D" id="1.10.287.4070">
    <property type="match status" value="1"/>
</dbReference>
<sequence length="594" mass="64314">MTLLVLSETSAGYAVFKAKDKKLLARDDLVEEASTAEGICSLLKLKKFHKFDSAAVALNEAAAVGEAKVSPLLASILDEYKDEKKGSLAVTDPKLGNAITKLPGLTLQPISDSTTNDLYRAIREHLPSLLPDLLKDDDLKTTSLGLSHSLSRHKLKFSPDKVDTMIIQAIGLLDDLDKELNMNAMRAKEWYGWHFPEMAKIINDNVAYSKIILHVGMRSNCASTDLSDILPEEIETAVKAAAEVSMGTEMTEEDLEIIQRLAGEVVGLTEHRQELSMYLNSRMQAIAPNLTALVGELVGARLIAKSGSLMSLSKSPASTIQVLGAEKALFRALKTKHDTPKYGLIYHASLIGQATGKNKGKIARMLAAKAALGIRVDSLSEWGANAEVGAPEPTEEEKSAMGVSSRNYIERRLRALENRPIRTGAAAIGNANLEPVTQSKWEIKEARKYNKDADGLAGNEEAKITTSKKPSSSSAAESSSAAKSKAKAKIEEIPETVAGASPDEDVDSDVEMGGTAKKDSDVDEDGLSKSERKALKRAKKEEKKAKKAAKAAKKAAKAAEEQVEELPKESKKKRKLDGEADGEKKKKKKKRSEE</sequence>
<evidence type="ECO:0000256" key="2">
    <source>
        <dbReference type="ARBA" id="ARBA00009211"/>
    </source>
</evidence>
<dbReference type="AlphaFoldDB" id="A0A6G1GR67"/>
<evidence type="ECO:0000256" key="6">
    <source>
        <dbReference type="ARBA" id="ARBA00023242"/>
    </source>
</evidence>
<feature type="compositionally biased region" description="Basic residues" evidence="9">
    <location>
        <begin position="545"/>
        <end position="556"/>
    </location>
</feature>
<dbReference type="InterPro" id="IPR036070">
    <property type="entry name" value="Nop_dom_sf"/>
</dbReference>
<feature type="compositionally biased region" description="Basic residues" evidence="9">
    <location>
        <begin position="585"/>
        <end position="594"/>
    </location>
</feature>
<dbReference type="InterPro" id="IPR012976">
    <property type="entry name" value="NOSIC"/>
</dbReference>
<accession>A0A6G1GR67</accession>
<feature type="compositionally biased region" description="Basic and acidic residues" evidence="9">
    <location>
        <begin position="557"/>
        <end position="569"/>
    </location>
</feature>
<dbReference type="GO" id="GO:0031428">
    <property type="term" value="C:box C/D methylation guide snoRNP complex"/>
    <property type="evidence" value="ECO:0007669"/>
    <property type="project" value="InterPro"/>
</dbReference>
<feature type="domain" description="Nop" evidence="10">
    <location>
        <begin position="286"/>
        <end position="418"/>
    </location>
</feature>
<dbReference type="GO" id="GO:0030515">
    <property type="term" value="F:snoRNA binding"/>
    <property type="evidence" value="ECO:0007669"/>
    <property type="project" value="InterPro"/>
</dbReference>
<dbReference type="FunFam" id="1.10.246.90:FF:000003">
    <property type="entry name" value="Nucleolar protein 58"/>
    <property type="match status" value="1"/>
</dbReference>
<dbReference type="Pfam" id="PF08156">
    <property type="entry name" value="NOP5NT"/>
    <property type="match status" value="1"/>
</dbReference>
<dbReference type="PANTHER" id="PTHR10894">
    <property type="entry name" value="NUCLEOLAR PROTEIN 5 NUCLEOLAR PROTEIN NOP5 NOP58"/>
    <property type="match status" value="1"/>
</dbReference>
<dbReference type="FunFam" id="1.10.287.4070:FF:000001">
    <property type="entry name" value="Probable Nucleolar protein 58"/>
    <property type="match status" value="1"/>
</dbReference>
<reference evidence="11" key="1">
    <citation type="journal article" date="2020" name="Stud. Mycol.">
        <title>101 Dothideomycetes genomes: a test case for predicting lifestyles and emergence of pathogens.</title>
        <authorList>
            <person name="Haridas S."/>
            <person name="Albert R."/>
            <person name="Binder M."/>
            <person name="Bloem J."/>
            <person name="Labutti K."/>
            <person name="Salamov A."/>
            <person name="Andreopoulos B."/>
            <person name="Baker S."/>
            <person name="Barry K."/>
            <person name="Bills G."/>
            <person name="Bluhm B."/>
            <person name="Cannon C."/>
            <person name="Castanera R."/>
            <person name="Culley D."/>
            <person name="Daum C."/>
            <person name="Ezra D."/>
            <person name="Gonzalez J."/>
            <person name="Henrissat B."/>
            <person name="Kuo A."/>
            <person name="Liang C."/>
            <person name="Lipzen A."/>
            <person name="Lutzoni F."/>
            <person name="Magnuson J."/>
            <person name="Mondo S."/>
            <person name="Nolan M."/>
            <person name="Ohm R."/>
            <person name="Pangilinan J."/>
            <person name="Park H.-J."/>
            <person name="Ramirez L."/>
            <person name="Alfaro M."/>
            <person name="Sun H."/>
            <person name="Tritt A."/>
            <person name="Yoshinaga Y."/>
            <person name="Zwiers L.-H."/>
            <person name="Turgeon B."/>
            <person name="Goodwin S."/>
            <person name="Spatafora J."/>
            <person name="Crous P."/>
            <person name="Grigoriev I."/>
        </authorList>
    </citation>
    <scope>NUCLEOTIDE SEQUENCE</scope>
    <source>
        <strain evidence="11">CBS 113979</strain>
    </source>
</reference>
<keyword evidence="6" id="KW-0539">Nucleus</keyword>
<feature type="compositionally biased region" description="Basic and acidic residues" evidence="9">
    <location>
        <begin position="516"/>
        <end position="544"/>
    </location>
</feature>
<evidence type="ECO:0000256" key="5">
    <source>
        <dbReference type="ARBA" id="ARBA00022552"/>
    </source>
</evidence>
<organism evidence="11 12">
    <name type="scientific">Aulographum hederae CBS 113979</name>
    <dbReference type="NCBI Taxonomy" id="1176131"/>
    <lineage>
        <taxon>Eukaryota</taxon>
        <taxon>Fungi</taxon>
        <taxon>Dikarya</taxon>
        <taxon>Ascomycota</taxon>
        <taxon>Pezizomycotina</taxon>
        <taxon>Dothideomycetes</taxon>
        <taxon>Pleosporomycetidae</taxon>
        <taxon>Aulographales</taxon>
        <taxon>Aulographaceae</taxon>
    </lineage>
</organism>
<comment type="similarity">
    <text evidence="2">Belongs to the NOP5/NOP56 family.</text>
</comment>
<evidence type="ECO:0000256" key="3">
    <source>
        <dbReference type="ARBA" id="ARBA00020379"/>
    </source>
</evidence>
<keyword evidence="12" id="KW-1185">Reference proteome</keyword>
<dbReference type="InterPro" id="IPR002687">
    <property type="entry name" value="Nop_dom"/>
</dbReference>
<evidence type="ECO:0000256" key="1">
    <source>
        <dbReference type="ARBA" id="ARBA00004604"/>
    </source>
</evidence>
<evidence type="ECO:0000256" key="8">
    <source>
        <dbReference type="ARBA" id="ARBA00024837"/>
    </source>
</evidence>
<dbReference type="Gene3D" id="1.10.246.90">
    <property type="entry name" value="Nop domain"/>
    <property type="match status" value="1"/>
</dbReference>
<dbReference type="Proteomes" id="UP000800041">
    <property type="component" value="Unassembled WGS sequence"/>
</dbReference>
<proteinExistence type="inferred from homology"/>
<comment type="function">
    <text evidence="8">Required for pre-18S rRNA processing. May bind microtubules.</text>
</comment>
<dbReference type="SUPFAM" id="SSF89124">
    <property type="entry name" value="Nop domain"/>
    <property type="match status" value="1"/>
</dbReference>
<dbReference type="PANTHER" id="PTHR10894:SF1">
    <property type="entry name" value="NUCLEOLAR PROTEIN 58"/>
    <property type="match status" value="1"/>
</dbReference>
<evidence type="ECO:0000256" key="7">
    <source>
        <dbReference type="ARBA" id="ARBA00023274"/>
    </source>
</evidence>
<evidence type="ECO:0000313" key="12">
    <source>
        <dbReference type="Proteomes" id="UP000800041"/>
    </source>
</evidence>
<dbReference type="Pfam" id="PF01798">
    <property type="entry name" value="Nop"/>
    <property type="match status" value="1"/>
</dbReference>
<dbReference type="InterPro" id="IPR042239">
    <property type="entry name" value="Nop_C"/>
</dbReference>
<dbReference type="GO" id="GO:0032040">
    <property type="term" value="C:small-subunit processome"/>
    <property type="evidence" value="ECO:0007669"/>
    <property type="project" value="InterPro"/>
</dbReference>
<feature type="region of interest" description="Disordered" evidence="9">
    <location>
        <begin position="452"/>
        <end position="594"/>
    </location>
</feature>
<evidence type="ECO:0000313" key="11">
    <source>
        <dbReference type="EMBL" id="KAF1983249.1"/>
    </source>
</evidence>
<dbReference type="EMBL" id="ML977176">
    <property type="protein sequence ID" value="KAF1983249.1"/>
    <property type="molecule type" value="Genomic_DNA"/>
</dbReference>
<gene>
    <name evidence="11" type="ORF">K402DRAFT_466071</name>
</gene>
<keyword evidence="4" id="KW-0690">Ribosome biogenesis</keyword>
<dbReference type="SMART" id="SM00931">
    <property type="entry name" value="NOSIC"/>
    <property type="match status" value="1"/>
</dbReference>
<dbReference type="GO" id="GO:0006364">
    <property type="term" value="P:rRNA processing"/>
    <property type="evidence" value="ECO:0007669"/>
    <property type="project" value="UniProtKB-KW"/>
</dbReference>
<dbReference type="InterPro" id="IPR012974">
    <property type="entry name" value="NOP58/56_N"/>
</dbReference>
<dbReference type="PROSITE" id="PS51358">
    <property type="entry name" value="NOP"/>
    <property type="match status" value="1"/>
</dbReference>
<comment type="subcellular location">
    <subcellularLocation>
        <location evidence="1">Nucleus</location>
        <location evidence="1">Nucleolus</location>
    </subcellularLocation>
</comment>
<evidence type="ECO:0000256" key="9">
    <source>
        <dbReference type="SAM" id="MobiDB-lite"/>
    </source>
</evidence>
<dbReference type="InterPro" id="IPR045056">
    <property type="entry name" value="Nop56/Nop58"/>
</dbReference>
<evidence type="ECO:0000256" key="4">
    <source>
        <dbReference type="ARBA" id="ARBA00022517"/>
    </source>
</evidence>
<feature type="compositionally biased region" description="Low complexity" evidence="9">
    <location>
        <begin position="464"/>
        <end position="483"/>
    </location>
</feature>
<name>A0A6G1GR67_9PEZI</name>
<evidence type="ECO:0000259" key="10">
    <source>
        <dbReference type="PROSITE" id="PS51358"/>
    </source>
</evidence>
<keyword evidence="5" id="KW-0698">rRNA processing</keyword>
<keyword evidence="7" id="KW-0687">Ribonucleoprotein</keyword>
<dbReference type="OrthoDB" id="6780543at2759"/>
<protein>
    <recommendedName>
        <fullName evidence="3">Nucleolar protein 58</fullName>
    </recommendedName>
</protein>